<sequence length="41" mass="4688">MRGHHFETFSRNNGLPAVEKVHLTTSVPLKLVYVSYVYALL</sequence>
<organism evidence="1 2">
    <name type="scientific">Ceratodon purpureus</name>
    <name type="common">Fire moss</name>
    <name type="synonym">Dicranum purpureum</name>
    <dbReference type="NCBI Taxonomy" id="3225"/>
    <lineage>
        <taxon>Eukaryota</taxon>
        <taxon>Viridiplantae</taxon>
        <taxon>Streptophyta</taxon>
        <taxon>Embryophyta</taxon>
        <taxon>Bryophyta</taxon>
        <taxon>Bryophytina</taxon>
        <taxon>Bryopsida</taxon>
        <taxon>Dicranidae</taxon>
        <taxon>Pseudoditrichales</taxon>
        <taxon>Ditrichaceae</taxon>
        <taxon>Ceratodon</taxon>
    </lineage>
</organism>
<gene>
    <name evidence="1" type="ORF">KC19_4G220500</name>
</gene>
<dbReference type="AlphaFoldDB" id="A0A8T0IDR6"/>
<comment type="caution">
    <text evidence="1">The sequence shown here is derived from an EMBL/GenBank/DDBJ whole genome shotgun (WGS) entry which is preliminary data.</text>
</comment>
<reference evidence="1" key="1">
    <citation type="submission" date="2020-06" db="EMBL/GenBank/DDBJ databases">
        <title>WGS assembly of Ceratodon purpureus strain R40.</title>
        <authorList>
            <person name="Carey S.B."/>
            <person name="Jenkins J."/>
            <person name="Shu S."/>
            <person name="Lovell J.T."/>
            <person name="Sreedasyam A."/>
            <person name="Maumus F."/>
            <person name="Tiley G.P."/>
            <person name="Fernandez-Pozo N."/>
            <person name="Barry K."/>
            <person name="Chen C."/>
            <person name="Wang M."/>
            <person name="Lipzen A."/>
            <person name="Daum C."/>
            <person name="Saski C.A."/>
            <person name="Payton A.C."/>
            <person name="Mcbreen J.C."/>
            <person name="Conrad R.E."/>
            <person name="Kollar L.M."/>
            <person name="Olsson S."/>
            <person name="Huttunen S."/>
            <person name="Landis J.B."/>
            <person name="Wickett N.J."/>
            <person name="Johnson M.G."/>
            <person name="Rensing S.A."/>
            <person name="Grimwood J."/>
            <person name="Schmutz J."/>
            <person name="Mcdaniel S.F."/>
        </authorList>
    </citation>
    <scope>NUCLEOTIDE SEQUENCE</scope>
    <source>
        <strain evidence="1">R40</strain>
    </source>
</reference>
<dbReference type="Proteomes" id="UP000822688">
    <property type="component" value="Chromosome 4"/>
</dbReference>
<protein>
    <submittedName>
        <fullName evidence="1">Uncharacterized protein</fullName>
    </submittedName>
</protein>
<evidence type="ECO:0000313" key="2">
    <source>
        <dbReference type="Proteomes" id="UP000822688"/>
    </source>
</evidence>
<evidence type="ECO:0000313" key="1">
    <source>
        <dbReference type="EMBL" id="KAG0581047.1"/>
    </source>
</evidence>
<proteinExistence type="predicted"/>
<name>A0A8T0IDR6_CERPU</name>
<keyword evidence="2" id="KW-1185">Reference proteome</keyword>
<accession>A0A8T0IDR6</accession>
<dbReference type="EMBL" id="CM026424">
    <property type="protein sequence ID" value="KAG0581047.1"/>
    <property type="molecule type" value="Genomic_DNA"/>
</dbReference>